<evidence type="ECO:0000313" key="3">
    <source>
        <dbReference type="EMBL" id="MEC1178836.1"/>
    </source>
</evidence>
<reference evidence="3 4" key="1">
    <citation type="submission" date="2023-03" db="EMBL/GenBank/DDBJ databases">
        <title>Bacillus Genome Sequencing.</title>
        <authorList>
            <person name="Dunlap C."/>
        </authorList>
    </citation>
    <scope>NUCLEOTIDE SEQUENCE [LARGE SCALE GENOMIC DNA]</scope>
    <source>
        <strain evidence="3 4">B-59205</strain>
    </source>
</reference>
<feature type="transmembrane region" description="Helical" evidence="1">
    <location>
        <begin position="346"/>
        <end position="366"/>
    </location>
</feature>
<feature type="transmembrane region" description="Helical" evidence="1">
    <location>
        <begin position="242"/>
        <end position="260"/>
    </location>
</feature>
<accession>A0AAW9NQP9</accession>
<keyword evidence="1" id="KW-0812">Transmembrane</keyword>
<dbReference type="AlphaFoldDB" id="A0AAW9NQP9"/>
<dbReference type="PANTHER" id="PTHR30590:SF2">
    <property type="entry name" value="INNER MEMBRANE PROTEIN"/>
    <property type="match status" value="1"/>
</dbReference>
<keyword evidence="1" id="KW-0472">Membrane</keyword>
<dbReference type="Pfam" id="PF04235">
    <property type="entry name" value="DUF418"/>
    <property type="match status" value="1"/>
</dbReference>
<feature type="transmembrane region" description="Helical" evidence="1">
    <location>
        <begin position="21"/>
        <end position="41"/>
    </location>
</feature>
<evidence type="ECO:0000256" key="1">
    <source>
        <dbReference type="SAM" id="Phobius"/>
    </source>
</evidence>
<name>A0AAW9NQP9_9BACL</name>
<protein>
    <submittedName>
        <fullName evidence="3">DUF418 domain-containing protein</fullName>
    </submittedName>
</protein>
<keyword evidence="1" id="KW-1133">Transmembrane helix</keyword>
<feature type="transmembrane region" description="Helical" evidence="1">
    <location>
        <begin position="210"/>
        <end position="230"/>
    </location>
</feature>
<gene>
    <name evidence="3" type="ORF">P9B03_10105</name>
</gene>
<feature type="transmembrane region" description="Helical" evidence="1">
    <location>
        <begin position="61"/>
        <end position="81"/>
    </location>
</feature>
<evidence type="ECO:0000313" key="4">
    <source>
        <dbReference type="Proteomes" id="UP001344888"/>
    </source>
</evidence>
<proteinExistence type="predicted"/>
<evidence type="ECO:0000259" key="2">
    <source>
        <dbReference type="Pfam" id="PF04235"/>
    </source>
</evidence>
<feature type="transmembrane region" description="Helical" evidence="1">
    <location>
        <begin position="280"/>
        <end position="306"/>
    </location>
</feature>
<sequence>MKFQPTLMHERVHTIDILRGVSLLGILLVNMFGFYLPQPHIDTLHWFTEAKDIIWQQTLDIYVQSSFYPLFSMLFGYGLAMQYIKSQKTGINFYKFAPKRLIILLVIGLLHAFLIWWGDILATYAFCGFFLIVLIRLKSPWMITIAFMLNGLFHGFMLFVLSMMGMLNSEVEARAVDIIMIQNAISAYGTGTWMDAFTQRLADLSVQMGFGMWFMSLFTILPYMLIGAAAAKWRLIERAKELKVMWLILAVVGIGLGLFIKSAPYMFTHTHLLDYVKVVVGGPILAIGYMAVIIVICLLPFALKVLSPFAKLGRMSMTMYIMQSIIGTFIFYNFGLGLYGKMTVEMGTYIALGIFATQLIIAELWLSKFSQGPLEAAIKRLTYGKKLSEK</sequence>
<dbReference type="RefSeq" id="WP_326123301.1">
    <property type="nucleotide sequence ID" value="NZ_JARSFG010000014.1"/>
</dbReference>
<dbReference type="EMBL" id="JARSFG010000014">
    <property type="protein sequence ID" value="MEC1178836.1"/>
    <property type="molecule type" value="Genomic_DNA"/>
</dbReference>
<dbReference type="InterPro" id="IPR052529">
    <property type="entry name" value="Bact_Transport_Assoc"/>
</dbReference>
<organism evidence="3 4">
    <name type="scientific">Metasolibacillus meyeri</name>
    <dbReference type="NCBI Taxonomy" id="1071052"/>
    <lineage>
        <taxon>Bacteria</taxon>
        <taxon>Bacillati</taxon>
        <taxon>Bacillota</taxon>
        <taxon>Bacilli</taxon>
        <taxon>Bacillales</taxon>
        <taxon>Caryophanaceae</taxon>
        <taxon>Metasolibacillus</taxon>
    </lineage>
</organism>
<dbReference type="Proteomes" id="UP001344888">
    <property type="component" value="Unassembled WGS sequence"/>
</dbReference>
<feature type="transmembrane region" description="Helical" evidence="1">
    <location>
        <begin position="173"/>
        <end position="190"/>
    </location>
</feature>
<keyword evidence="4" id="KW-1185">Reference proteome</keyword>
<dbReference type="InterPro" id="IPR007349">
    <property type="entry name" value="DUF418"/>
</dbReference>
<feature type="domain" description="DUF418" evidence="2">
    <location>
        <begin position="232"/>
        <end position="385"/>
    </location>
</feature>
<comment type="caution">
    <text evidence="3">The sequence shown here is derived from an EMBL/GenBank/DDBJ whole genome shotgun (WGS) entry which is preliminary data.</text>
</comment>
<feature type="transmembrane region" description="Helical" evidence="1">
    <location>
        <begin position="141"/>
        <end position="161"/>
    </location>
</feature>
<feature type="transmembrane region" description="Helical" evidence="1">
    <location>
        <begin position="102"/>
        <end position="135"/>
    </location>
</feature>
<feature type="transmembrane region" description="Helical" evidence="1">
    <location>
        <begin position="318"/>
        <end position="340"/>
    </location>
</feature>
<dbReference type="PANTHER" id="PTHR30590">
    <property type="entry name" value="INNER MEMBRANE PROTEIN"/>
    <property type="match status" value="1"/>
</dbReference>